<gene>
    <name evidence="2" type="ORF">DL764_010916</name>
</gene>
<accession>A0A4Q4ST65</accession>
<proteinExistence type="predicted"/>
<organism evidence="2 3">
    <name type="scientific">Monosporascus ibericus</name>
    <dbReference type="NCBI Taxonomy" id="155417"/>
    <lineage>
        <taxon>Eukaryota</taxon>
        <taxon>Fungi</taxon>
        <taxon>Dikarya</taxon>
        <taxon>Ascomycota</taxon>
        <taxon>Pezizomycotina</taxon>
        <taxon>Sordariomycetes</taxon>
        <taxon>Xylariomycetidae</taxon>
        <taxon>Xylariales</taxon>
        <taxon>Xylariales incertae sedis</taxon>
        <taxon>Monosporascus</taxon>
    </lineage>
</organism>
<feature type="region of interest" description="Disordered" evidence="1">
    <location>
        <begin position="43"/>
        <end position="67"/>
    </location>
</feature>
<evidence type="ECO:0000313" key="3">
    <source>
        <dbReference type="Proteomes" id="UP000293360"/>
    </source>
</evidence>
<keyword evidence="3" id="KW-1185">Reference proteome</keyword>
<name>A0A4Q4ST65_9PEZI</name>
<reference evidence="2 3" key="1">
    <citation type="submission" date="2018-06" db="EMBL/GenBank/DDBJ databases">
        <title>Complete Genomes of Monosporascus.</title>
        <authorList>
            <person name="Robinson A.J."/>
            <person name="Natvig D.O."/>
        </authorList>
    </citation>
    <scope>NUCLEOTIDE SEQUENCE [LARGE SCALE GENOMIC DNA]</scope>
    <source>
        <strain evidence="2 3">CBS 110550</strain>
    </source>
</reference>
<dbReference type="Proteomes" id="UP000293360">
    <property type="component" value="Unassembled WGS sequence"/>
</dbReference>
<dbReference type="EMBL" id="QJNU01001590">
    <property type="protein sequence ID" value="RYO74234.1"/>
    <property type="molecule type" value="Genomic_DNA"/>
</dbReference>
<feature type="region of interest" description="Disordered" evidence="1">
    <location>
        <begin position="1"/>
        <end position="24"/>
    </location>
</feature>
<protein>
    <submittedName>
        <fullName evidence="2">Uncharacterized protein</fullName>
    </submittedName>
</protein>
<sequence length="67" mass="7595">MPSRRNANAAAMAPSEDGTDRTRRPRWARLLRLALLCIFCGPDGQRRGARAAARERGARQMARHEHR</sequence>
<evidence type="ECO:0000313" key="2">
    <source>
        <dbReference type="EMBL" id="RYO74234.1"/>
    </source>
</evidence>
<comment type="caution">
    <text evidence="2">The sequence shown here is derived from an EMBL/GenBank/DDBJ whole genome shotgun (WGS) entry which is preliminary data.</text>
</comment>
<evidence type="ECO:0000256" key="1">
    <source>
        <dbReference type="SAM" id="MobiDB-lite"/>
    </source>
</evidence>
<dbReference type="AlphaFoldDB" id="A0A4Q4ST65"/>